<organism evidence="1 2">
    <name type="scientific">Actinocorallia longicatena</name>
    <dbReference type="NCBI Taxonomy" id="111803"/>
    <lineage>
        <taxon>Bacteria</taxon>
        <taxon>Bacillati</taxon>
        <taxon>Actinomycetota</taxon>
        <taxon>Actinomycetes</taxon>
        <taxon>Streptosporangiales</taxon>
        <taxon>Thermomonosporaceae</taxon>
        <taxon>Actinocorallia</taxon>
    </lineage>
</organism>
<dbReference type="Proteomes" id="UP001501237">
    <property type="component" value="Unassembled WGS sequence"/>
</dbReference>
<dbReference type="RefSeq" id="WP_344825379.1">
    <property type="nucleotide sequence ID" value="NZ_BAAAUV010000004.1"/>
</dbReference>
<keyword evidence="2" id="KW-1185">Reference proteome</keyword>
<gene>
    <name evidence="1" type="ORF">GCM10010468_20770</name>
</gene>
<reference evidence="2" key="1">
    <citation type="journal article" date="2019" name="Int. J. Syst. Evol. Microbiol.">
        <title>The Global Catalogue of Microorganisms (GCM) 10K type strain sequencing project: providing services to taxonomists for standard genome sequencing and annotation.</title>
        <authorList>
            <consortium name="The Broad Institute Genomics Platform"/>
            <consortium name="The Broad Institute Genome Sequencing Center for Infectious Disease"/>
            <person name="Wu L."/>
            <person name="Ma J."/>
        </authorList>
    </citation>
    <scope>NUCLEOTIDE SEQUENCE [LARGE SCALE GENOMIC DNA]</scope>
    <source>
        <strain evidence="2">JCM 9377</strain>
    </source>
</reference>
<proteinExistence type="predicted"/>
<sequence length="125" mass="12799">MDALTLIISALAAGAGAGLSDTTATAVGTALNRLKSQLTAHFAGDGDGDAVLAVAGYESDPERWQPVLTRALHASPARTDPEVLATARDVLGTIRSTTTYTYNLTNSQGSVIGNGNTQTNHFGPS</sequence>
<dbReference type="EMBL" id="BAAAUV010000004">
    <property type="protein sequence ID" value="GAA3205675.1"/>
    <property type="molecule type" value="Genomic_DNA"/>
</dbReference>
<comment type="caution">
    <text evidence="1">The sequence shown here is derived from an EMBL/GenBank/DDBJ whole genome shotgun (WGS) entry which is preliminary data.</text>
</comment>
<evidence type="ECO:0008006" key="3">
    <source>
        <dbReference type="Google" id="ProtNLM"/>
    </source>
</evidence>
<name>A0ABP6Q774_9ACTN</name>
<protein>
    <recommendedName>
        <fullName evidence="3">RHIM domain-containing protein</fullName>
    </recommendedName>
</protein>
<evidence type="ECO:0000313" key="1">
    <source>
        <dbReference type="EMBL" id="GAA3205675.1"/>
    </source>
</evidence>
<accession>A0ABP6Q774</accession>
<evidence type="ECO:0000313" key="2">
    <source>
        <dbReference type="Proteomes" id="UP001501237"/>
    </source>
</evidence>